<dbReference type="InterPro" id="IPR051043">
    <property type="entry name" value="Sulfatase_Mod_Factor_Kinase"/>
</dbReference>
<evidence type="ECO:0000259" key="1">
    <source>
        <dbReference type="Pfam" id="PF03781"/>
    </source>
</evidence>
<dbReference type="Gene3D" id="3.90.1580.10">
    <property type="entry name" value="paralog of FGE (formylglycine-generating enzyme)"/>
    <property type="match status" value="1"/>
</dbReference>
<feature type="domain" description="Sulfatase-modifying factor enzyme-like" evidence="1">
    <location>
        <begin position="54"/>
        <end position="238"/>
    </location>
</feature>
<gene>
    <name evidence="2" type="ORF">MPLG2_3247</name>
</gene>
<evidence type="ECO:0000313" key="2">
    <source>
        <dbReference type="EMBL" id="SPD88277.1"/>
    </source>
</evidence>
<organism evidence="2 3">
    <name type="scientific">Micropruina glycogenica</name>
    <dbReference type="NCBI Taxonomy" id="75385"/>
    <lineage>
        <taxon>Bacteria</taxon>
        <taxon>Bacillati</taxon>
        <taxon>Actinomycetota</taxon>
        <taxon>Actinomycetes</taxon>
        <taxon>Propionibacteriales</taxon>
        <taxon>Nocardioidaceae</taxon>
        <taxon>Micropruina</taxon>
    </lineage>
</organism>
<dbReference type="SUPFAM" id="SSF56436">
    <property type="entry name" value="C-type lectin-like"/>
    <property type="match status" value="1"/>
</dbReference>
<name>A0A2N9JLF2_9ACTN</name>
<dbReference type="InterPro" id="IPR005532">
    <property type="entry name" value="SUMF_dom"/>
</dbReference>
<dbReference type="KEGG" id="mgg:MPLG2_3247"/>
<dbReference type="InterPro" id="IPR042095">
    <property type="entry name" value="SUMF_sf"/>
</dbReference>
<proteinExistence type="predicted"/>
<protein>
    <recommendedName>
        <fullName evidence="1">Sulfatase-modifying factor enzyme-like domain-containing protein</fullName>
    </recommendedName>
</protein>
<dbReference type="AlphaFoldDB" id="A0A2N9JLF2"/>
<accession>A0A2N9JLF2</accession>
<dbReference type="PANTHER" id="PTHR23150">
    <property type="entry name" value="SULFATASE MODIFYING FACTOR 1, 2"/>
    <property type="match status" value="1"/>
</dbReference>
<evidence type="ECO:0000313" key="3">
    <source>
        <dbReference type="Proteomes" id="UP000238164"/>
    </source>
</evidence>
<reference evidence="2 3" key="1">
    <citation type="submission" date="2018-02" db="EMBL/GenBank/DDBJ databases">
        <authorList>
            <person name="Cohen D.B."/>
            <person name="Kent A.D."/>
        </authorList>
    </citation>
    <scope>NUCLEOTIDE SEQUENCE [LARGE SCALE GENOMIC DNA]</scope>
    <source>
        <strain evidence="2">1</strain>
    </source>
</reference>
<dbReference type="EMBL" id="LT985188">
    <property type="protein sequence ID" value="SPD88277.1"/>
    <property type="molecule type" value="Genomic_DNA"/>
</dbReference>
<dbReference type="Proteomes" id="UP000238164">
    <property type="component" value="Chromosome 1"/>
</dbReference>
<dbReference type="Pfam" id="PF03781">
    <property type="entry name" value="FGE-sulfatase"/>
    <property type="match status" value="1"/>
</dbReference>
<sequence>MGGMSVNLVEVLPQGAVDETVVDRRTDLSWTVRVEPFRLSATVVTCGLWNEVHRTPNDLAEADLPKTDVSWRDAVLFCNALSVREGLTPVYEVSQRVVPEPSQWRAHSEPEIDDWVVVWRRAADGYRLPTDAEWQVACRAGSSGARYGDLDDIAWYAGNSGGSIHRVRMKEPNAWGLFDMLGGVWEWCWDLYDTAVYGSYRIIRGGGWSDPEWSCRAGVRRKTNPTAKFDDLGFRLARGAIPPSTTRSRPLTECVSVGGMIGCRSIRADHGPARAMLGRKMTAPSLNAWDERSFDPAAGPTTFVLGAGFSRAVDHRMPLTDELGNLCLPLLRQHLPSDGPNEFSGGFFETYLSALAADQPFLDSAENGENHALFERFSSAIGTILGARQHEVLASGPPPWLVGLIVVAHTLKAGVVTFNYDTLLECLVASPLGPLDDAHGEGYFDPFFWDELTGGVPAWPPGPARLAATRRETMRLLKLHGSLNWYWSPGDSTGATVAKRGLPGSWLRPAVYEEGDRQRELPGRVPFLVPPTATKSPFYGSPQLREFWQQARQRLEAASHVFLLGYSLPATDTTTGTMLRSAIGTTNSTVVIADLNPGPVIDRLRAIGVSADRIKVVPEVSESPVQDLCELIVRGMSRRNLNSLQSVAASDPLVVSWGSHCHARVRDVHATADEVRLELDEPVASLSSINQEGSARVKLDTELNAPATARLTAVLPNCEEQAVIDHLKLSFSTGRGSWRVLRPSGPSPLLKGM</sequence>
<dbReference type="InterPro" id="IPR016187">
    <property type="entry name" value="CTDL_fold"/>
</dbReference>
<dbReference type="PANTHER" id="PTHR23150:SF19">
    <property type="entry name" value="FORMYLGLYCINE-GENERATING ENZYME"/>
    <property type="match status" value="1"/>
</dbReference>
<dbReference type="GO" id="GO:0120147">
    <property type="term" value="F:formylglycine-generating oxidase activity"/>
    <property type="evidence" value="ECO:0007669"/>
    <property type="project" value="TreeGrafter"/>
</dbReference>
<keyword evidence="3" id="KW-1185">Reference proteome</keyword>